<dbReference type="InParanoid" id="A0A6J3C7D9"/>
<dbReference type="Gene3D" id="2.40.10.10">
    <property type="entry name" value="Trypsin-like serine proteases"/>
    <property type="match status" value="2"/>
</dbReference>
<evidence type="ECO:0000313" key="10">
    <source>
        <dbReference type="Proteomes" id="UP001652740"/>
    </source>
</evidence>
<dbReference type="GO" id="GO:0004252">
    <property type="term" value="F:serine-type endopeptidase activity"/>
    <property type="evidence" value="ECO:0007669"/>
    <property type="project" value="UniProtKB-UniRule"/>
</dbReference>
<dbReference type="CDD" id="cd00190">
    <property type="entry name" value="Tryp_SPc"/>
    <property type="match status" value="1"/>
</dbReference>
<dbReference type="InterPro" id="IPR043504">
    <property type="entry name" value="Peptidase_S1_PA_chymotrypsin"/>
</dbReference>
<comment type="similarity">
    <text evidence="6 7">Belongs to the peptidase S1 family. CLIP subfamily.</text>
</comment>
<accession>A0A6J3C7D9</accession>
<evidence type="ECO:0000256" key="6">
    <source>
        <dbReference type="ARBA" id="ARBA00024195"/>
    </source>
</evidence>
<dbReference type="InterPro" id="IPR022700">
    <property type="entry name" value="CLIP"/>
</dbReference>
<feature type="chain" id="PRO_5045012605" description="CLIP domain-containing serine protease" evidence="7">
    <location>
        <begin position="20"/>
        <end position="432"/>
    </location>
</feature>
<sequence length="432" mass="47628">MKYILLIFTCVSSAYFVRGQSSCSTPSGGKGHCISIYKCSPLVTIINKKERTQQDIDFLRKSQCGFEGQTPKVCCPVECYTPDGKPGKCISINSCQHLLSMLEPPSPKEHIEYVQNSKCDSLEQYSVCCGPPSKKFEKPIQDGNCQDNINAFPPDPLNGCCGIDGKVNNKIFAYGGIATGIDEYPWLILIEYVKNGVVKTLCGGSLISAKYVLTVGHCVAGSILKQGTPKNVRLGEYDTSNDGRDCVVTQENEMDCADPPVTIPIELTIPHPQYDPITRKNDIALIRMKQNAPYTDFIRPICLPTVDVTASPPQNFTLFVAGWGAYNETVKKSNIKLHVSVPYVKLNECIPVYNLTKRSAPLWDKQLCAGGEKDKDSCKGDSGGPLMYMKGRIQEIIGLVSFGTKPCGLEKVPAVYTKVYEYITWIRDTLKP</sequence>
<dbReference type="PROSITE" id="PS00135">
    <property type="entry name" value="TRYPSIN_SER"/>
    <property type="match status" value="1"/>
</dbReference>
<dbReference type="SMART" id="SM00680">
    <property type="entry name" value="CLIP"/>
    <property type="match status" value="2"/>
</dbReference>
<dbReference type="GO" id="GO:0005576">
    <property type="term" value="C:extracellular region"/>
    <property type="evidence" value="ECO:0007669"/>
    <property type="project" value="UniProtKB-SubCell"/>
</dbReference>
<dbReference type="InterPro" id="IPR038565">
    <property type="entry name" value="CLIP_sf"/>
</dbReference>
<comment type="subcellular location">
    <subcellularLocation>
        <location evidence="7">Secreted</location>
    </subcellularLocation>
</comment>
<dbReference type="SUPFAM" id="SSF50494">
    <property type="entry name" value="Trypsin-like serine proteases"/>
    <property type="match status" value="1"/>
</dbReference>
<evidence type="ECO:0000259" key="9">
    <source>
        <dbReference type="PROSITE" id="PS51888"/>
    </source>
</evidence>
<proteinExistence type="inferred from homology"/>
<evidence type="ECO:0000256" key="4">
    <source>
        <dbReference type="ARBA" id="ARBA00022825"/>
    </source>
</evidence>
<dbReference type="InterPro" id="IPR033116">
    <property type="entry name" value="TRYPSIN_SER"/>
</dbReference>
<evidence type="ECO:0000256" key="7">
    <source>
        <dbReference type="RuleBase" id="RU366078"/>
    </source>
</evidence>
<feature type="signal peptide" evidence="7">
    <location>
        <begin position="1"/>
        <end position="19"/>
    </location>
</feature>
<dbReference type="Pfam" id="PF12032">
    <property type="entry name" value="CLIP"/>
    <property type="match status" value="2"/>
</dbReference>
<dbReference type="Pfam" id="PF00089">
    <property type="entry name" value="Trypsin"/>
    <property type="match status" value="1"/>
</dbReference>
<dbReference type="Proteomes" id="UP001652740">
    <property type="component" value="Unplaced"/>
</dbReference>
<keyword evidence="2 7" id="KW-0732">Signal</keyword>
<reference evidence="11" key="1">
    <citation type="submission" date="2025-08" db="UniProtKB">
        <authorList>
            <consortium name="RefSeq"/>
        </authorList>
    </citation>
    <scope>IDENTIFICATION</scope>
    <source>
        <tissue evidence="11">Whole larvae</tissue>
    </source>
</reference>
<evidence type="ECO:0000256" key="1">
    <source>
        <dbReference type="ARBA" id="ARBA00022670"/>
    </source>
</evidence>
<dbReference type="AlphaFoldDB" id="A0A6J3C7D9"/>
<name>A0A6J3C7D9_GALME</name>
<dbReference type="Gene3D" id="3.30.1640.30">
    <property type="match status" value="2"/>
</dbReference>
<keyword evidence="3 7" id="KW-0378">Hydrolase</keyword>
<dbReference type="RefSeq" id="XP_031768602.2">
    <property type="nucleotide sequence ID" value="XM_031912742.2"/>
</dbReference>
<dbReference type="InterPro" id="IPR001314">
    <property type="entry name" value="Peptidase_S1A"/>
</dbReference>
<evidence type="ECO:0000256" key="2">
    <source>
        <dbReference type="ARBA" id="ARBA00022729"/>
    </source>
</evidence>
<comment type="domain">
    <text evidence="7">The clip domain consists of 35-55 residues which are 'knitted' together usually by 3 conserved disulfide bonds forming a clip-like compact structure.</text>
</comment>
<dbReference type="EC" id="3.4.21.-" evidence="7"/>
<protein>
    <recommendedName>
        <fullName evidence="7">CLIP domain-containing serine protease</fullName>
        <ecNumber evidence="7">3.4.21.-</ecNumber>
    </recommendedName>
</protein>
<dbReference type="GeneID" id="113520088"/>
<dbReference type="PANTHER" id="PTHR24256">
    <property type="entry name" value="TRYPTASE-RELATED"/>
    <property type="match status" value="1"/>
</dbReference>
<keyword evidence="5" id="KW-1015">Disulfide bond</keyword>
<keyword evidence="1 7" id="KW-0645">Protease</keyword>
<evidence type="ECO:0000256" key="5">
    <source>
        <dbReference type="ARBA" id="ARBA00023157"/>
    </source>
</evidence>
<evidence type="ECO:0000256" key="3">
    <source>
        <dbReference type="ARBA" id="ARBA00022801"/>
    </source>
</evidence>
<dbReference type="KEGG" id="gmw:113520088"/>
<keyword evidence="4 7" id="KW-0720">Serine protease</keyword>
<dbReference type="SMART" id="SM00020">
    <property type="entry name" value="Tryp_SPc"/>
    <property type="match status" value="1"/>
</dbReference>
<organism evidence="10 11">
    <name type="scientific">Galleria mellonella</name>
    <name type="common">Greater wax moth</name>
    <dbReference type="NCBI Taxonomy" id="7137"/>
    <lineage>
        <taxon>Eukaryota</taxon>
        <taxon>Metazoa</taxon>
        <taxon>Ecdysozoa</taxon>
        <taxon>Arthropoda</taxon>
        <taxon>Hexapoda</taxon>
        <taxon>Insecta</taxon>
        <taxon>Pterygota</taxon>
        <taxon>Neoptera</taxon>
        <taxon>Endopterygota</taxon>
        <taxon>Lepidoptera</taxon>
        <taxon>Glossata</taxon>
        <taxon>Ditrysia</taxon>
        <taxon>Pyraloidea</taxon>
        <taxon>Pyralidae</taxon>
        <taxon>Galleriinae</taxon>
        <taxon>Galleria</taxon>
    </lineage>
</organism>
<dbReference type="InterPro" id="IPR001254">
    <property type="entry name" value="Trypsin_dom"/>
</dbReference>
<dbReference type="PROSITE" id="PS50240">
    <property type="entry name" value="TRYPSIN_DOM"/>
    <property type="match status" value="1"/>
</dbReference>
<dbReference type="InterPro" id="IPR009003">
    <property type="entry name" value="Peptidase_S1_PA"/>
</dbReference>
<dbReference type="PROSITE" id="PS51888">
    <property type="entry name" value="CLIP"/>
    <property type="match status" value="2"/>
</dbReference>
<feature type="domain" description="Clip" evidence="9">
    <location>
        <begin position="78"/>
        <end position="129"/>
    </location>
</feature>
<evidence type="ECO:0000259" key="8">
    <source>
        <dbReference type="PROSITE" id="PS50240"/>
    </source>
</evidence>
<dbReference type="PRINTS" id="PR00722">
    <property type="entry name" value="CHYMOTRYPSIN"/>
</dbReference>
<feature type="domain" description="Peptidase S1" evidence="8">
    <location>
        <begin position="173"/>
        <end position="431"/>
    </location>
</feature>
<evidence type="ECO:0000313" key="11">
    <source>
        <dbReference type="RefSeq" id="XP_031768602.2"/>
    </source>
</evidence>
<gene>
    <name evidence="11" type="primary">LOC113520088</name>
</gene>
<feature type="domain" description="Clip" evidence="9">
    <location>
        <begin position="22"/>
        <end position="75"/>
    </location>
</feature>
<dbReference type="InterPro" id="IPR051487">
    <property type="entry name" value="Ser/Thr_Proteases_Immune/Dev"/>
</dbReference>
<keyword evidence="10" id="KW-1185">Reference proteome</keyword>
<keyword evidence="7" id="KW-0964">Secreted</keyword>
<dbReference type="GO" id="GO:0006508">
    <property type="term" value="P:proteolysis"/>
    <property type="evidence" value="ECO:0007669"/>
    <property type="project" value="UniProtKB-KW"/>
</dbReference>